<reference evidence="6" key="1">
    <citation type="submission" date="2014-08" db="EMBL/GenBank/DDBJ databases">
        <authorList>
            <person name="Moulin L."/>
        </authorList>
    </citation>
    <scope>NUCLEOTIDE SEQUENCE [LARGE SCALE GENOMIC DNA]</scope>
</reference>
<evidence type="ECO:0000256" key="1">
    <source>
        <dbReference type="ARBA" id="ARBA00007734"/>
    </source>
</evidence>
<comment type="similarity">
    <text evidence="1">Belongs to the transglycosylase Slt family.</text>
</comment>
<evidence type="ECO:0000259" key="4">
    <source>
        <dbReference type="Pfam" id="PF01464"/>
    </source>
</evidence>
<dbReference type="CDD" id="cd00254">
    <property type="entry name" value="LT-like"/>
    <property type="match status" value="1"/>
</dbReference>
<dbReference type="Proteomes" id="UP000045285">
    <property type="component" value="Unassembled WGS sequence"/>
</dbReference>
<dbReference type="InterPro" id="IPR008258">
    <property type="entry name" value="Transglycosylase_SLT_dom_1"/>
</dbReference>
<protein>
    <submittedName>
        <fullName evidence="5">Lytic transglycosylase, catalytic</fullName>
    </submittedName>
</protein>
<dbReference type="Pfam" id="PF01464">
    <property type="entry name" value="SLT"/>
    <property type="match status" value="1"/>
</dbReference>
<keyword evidence="6" id="KW-1185">Reference proteome</keyword>
<sequence length="254" mass="27317">MRSVRIGRAIRWPGTCCRVAILLFSGPALLASGLPVLAQNTPVERLVIDRRFAPYVAEASKRFRIPEHWIRAVLTAESAHDMRAVSSAGAMGLMQVMPGTWNELRARYSLGDDPFAPRDNILAGTAYLREMLDRYGSIGAMLAAYNAGPSRYDEHLATGRPLPAETRAYVAKLAPLLGGKPLPTGASKKPARRTDWRDAPLFVLTTGGASTASSLQPGGQSDATAWAEQADRDGATPAPPERMFVTGSDQASSR</sequence>
<proteinExistence type="inferred from homology"/>
<dbReference type="AlphaFoldDB" id="A0A090FZY4"/>
<dbReference type="EMBL" id="CCMZ01000035">
    <property type="protein sequence ID" value="CDX24347.1"/>
    <property type="molecule type" value="Genomic_DNA"/>
</dbReference>
<dbReference type="InterPro" id="IPR023346">
    <property type="entry name" value="Lysozyme-like_dom_sf"/>
</dbReference>
<organism evidence="5 6">
    <name type="scientific">Mesorhizobium plurifarium</name>
    <dbReference type="NCBI Taxonomy" id="69974"/>
    <lineage>
        <taxon>Bacteria</taxon>
        <taxon>Pseudomonadati</taxon>
        <taxon>Pseudomonadota</taxon>
        <taxon>Alphaproteobacteria</taxon>
        <taxon>Hyphomicrobiales</taxon>
        <taxon>Phyllobacteriaceae</taxon>
        <taxon>Mesorhizobium</taxon>
    </lineage>
</organism>
<dbReference type="PANTHER" id="PTHR37423:SF2">
    <property type="entry name" value="MEMBRANE-BOUND LYTIC MUREIN TRANSGLYCOSYLASE C"/>
    <property type="match status" value="1"/>
</dbReference>
<evidence type="ECO:0000256" key="3">
    <source>
        <dbReference type="SAM" id="MobiDB-lite"/>
    </source>
</evidence>
<dbReference type="SUPFAM" id="SSF53955">
    <property type="entry name" value="Lysozyme-like"/>
    <property type="match status" value="1"/>
</dbReference>
<accession>A0A090FZY4</accession>
<feature type="region of interest" description="Disordered" evidence="3">
    <location>
        <begin position="208"/>
        <end position="254"/>
    </location>
</feature>
<dbReference type="Gene3D" id="1.10.530.10">
    <property type="match status" value="1"/>
</dbReference>
<feature type="domain" description="Transglycosylase SLT" evidence="4">
    <location>
        <begin position="55"/>
        <end position="155"/>
    </location>
</feature>
<dbReference type="PANTHER" id="PTHR37423">
    <property type="entry name" value="SOLUBLE LYTIC MUREIN TRANSGLYCOSYLASE-RELATED"/>
    <property type="match status" value="1"/>
</dbReference>
<feature type="compositionally biased region" description="Polar residues" evidence="3">
    <location>
        <begin position="208"/>
        <end position="223"/>
    </location>
</feature>
<evidence type="ECO:0000313" key="6">
    <source>
        <dbReference type="Proteomes" id="UP000045285"/>
    </source>
</evidence>
<name>A0A090FZY4_MESPL</name>
<comment type="similarity">
    <text evidence="2">Belongs to the virb1 family.</text>
</comment>
<gene>
    <name evidence="5" type="ORF">MPL3356_400026</name>
</gene>
<evidence type="ECO:0000313" key="5">
    <source>
        <dbReference type="EMBL" id="CDX24347.1"/>
    </source>
</evidence>
<evidence type="ECO:0000256" key="2">
    <source>
        <dbReference type="ARBA" id="ARBA00009387"/>
    </source>
</evidence>